<gene>
    <name evidence="1" type="ORF">EZS27_016069</name>
</gene>
<comment type="caution">
    <text evidence="1">The sequence shown here is derived from an EMBL/GenBank/DDBJ whole genome shotgun (WGS) entry which is preliminary data.</text>
</comment>
<organism evidence="1">
    <name type="scientific">termite gut metagenome</name>
    <dbReference type="NCBI Taxonomy" id="433724"/>
    <lineage>
        <taxon>unclassified sequences</taxon>
        <taxon>metagenomes</taxon>
        <taxon>organismal metagenomes</taxon>
    </lineage>
</organism>
<dbReference type="EMBL" id="SNRY01000865">
    <property type="protein sequence ID" value="KAA6335721.1"/>
    <property type="molecule type" value="Genomic_DNA"/>
</dbReference>
<proteinExistence type="predicted"/>
<accession>A0A5J4RRX2</accession>
<dbReference type="AlphaFoldDB" id="A0A5J4RRX2"/>
<name>A0A5J4RRX2_9ZZZZ</name>
<protein>
    <submittedName>
        <fullName evidence="1">Uncharacterized protein</fullName>
    </submittedName>
</protein>
<sequence>MATKKIKWVLPIAGGLENNILYNIKEGSGSLPRQAKPYIVILVEQRSTLVTDEWNRKCI</sequence>
<evidence type="ECO:0000313" key="1">
    <source>
        <dbReference type="EMBL" id="KAA6335721.1"/>
    </source>
</evidence>
<reference evidence="1" key="1">
    <citation type="submission" date="2019-03" db="EMBL/GenBank/DDBJ databases">
        <title>Single cell metagenomics reveals metabolic interactions within the superorganism composed of flagellate Streblomastix strix and complex community of Bacteroidetes bacteria on its surface.</title>
        <authorList>
            <person name="Treitli S.C."/>
            <person name="Kolisko M."/>
            <person name="Husnik F."/>
            <person name="Keeling P."/>
            <person name="Hampl V."/>
        </authorList>
    </citation>
    <scope>NUCLEOTIDE SEQUENCE</scope>
    <source>
        <strain evidence="1">STM</strain>
    </source>
</reference>